<gene>
    <name evidence="1" type="ordered locus">Pogu_2560</name>
</gene>
<dbReference type="KEGG" id="pog:Pogu_2560"/>
<dbReference type="AlphaFoldDB" id="H6QBU4"/>
<keyword evidence="2" id="KW-1185">Reference proteome</keyword>
<dbReference type="HOGENOM" id="CLU_2476160_0_0_2"/>
<evidence type="ECO:0000313" key="2">
    <source>
        <dbReference type="Proteomes" id="UP000009062"/>
    </source>
</evidence>
<organism evidence="1 2">
    <name type="scientific">Pyrobaculum oguniense (strain DSM 13380 / JCM 10595 / TE7)</name>
    <dbReference type="NCBI Taxonomy" id="698757"/>
    <lineage>
        <taxon>Archaea</taxon>
        <taxon>Thermoproteota</taxon>
        <taxon>Thermoprotei</taxon>
        <taxon>Thermoproteales</taxon>
        <taxon>Thermoproteaceae</taxon>
        <taxon>Pyrobaculum</taxon>
    </lineage>
</organism>
<name>H6QBU4_PYROT</name>
<proteinExistence type="predicted"/>
<dbReference type="STRING" id="698757.Pogu_2560"/>
<sequence>MMSDIVATFRSGADAISWCVGNRGTRGSRRGVGRVAAACLESGISASRRTSSVFGYADWGAAVFKDRRRRGQAAVCTAAFPGLRLNT</sequence>
<dbReference type="Proteomes" id="UP000009062">
    <property type="component" value="Chromosome"/>
</dbReference>
<evidence type="ECO:0000313" key="1">
    <source>
        <dbReference type="EMBL" id="AFA40587.1"/>
    </source>
</evidence>
<accession>H6QBU4</accession>
<dbReference type="EMBL" id="CP003316">
    <property type="protein sequence ID" value="AFA40587.1"/>
    <property type="molecule type" value="Genomic_DNA"/>
</dbReference>
<reference evidence="1 2" key="1">
    <citation type="journal article" date="2012" name="Stand. Genomic Sci.">
        <title>Complete genome sequence of Pyrobaculum oguniense.</title>
        <authorList>
            <person name="Bernick D.L."/>
            <person name="Karplus K."/>
            <person name="Lui L.M."/>
            <person name="Coker J.K."/>
            <person name="Murphy J.N."/>
            <person name="Chan P.P."/>
            <person name="Cozen A.E."/>
            <person name="Lowe T.M."/>
        </authorList>
    </citation>
    <scope>NUCLEOTIDE SEQUENCE [LARGE SCALE GENOMIC DNA]</scope>
    <source>
        <strain evidence="1 2">TE7</strain>
    </source>
</reference>
<protein>
    <submittedName>
        <fullName evidence="1">Uncharacterized protein</fullName>
    </submittedName>
</protein>